<name>A0ABS7YWG8_9FIRM</name>
<dbReference type="RefSeq" id="WP_225304631.1">
    <property type="nucleotide sequence ID" value="NZ_JAGGLO010000004.1"/>
</dbReference>
<keyword evidence="7" id="KW-0227">DNA damage</keyword>
<evidence type="ECO:0000256" key="12">
    <source>
        <dbReference type="ARBA" id="ARBA00023447"/>
    </source>
</evidence>
<dbReference type="Gene3D" id="3.40.1350.10">
    <property type="match status" value="1"/>
</dbReference>
<evidence type="ECO:0000256" key="2">
    <source>
        <dbReference type="ARBA" id="ARBA00004496"/>
    </source>
</evidence>
<dbReference type="GO" id="GO:0016787">
    <property type="term" value="F:hydrolase activity"/>
    <property type="evidence" value="ECO:0007669"/>
    <property type="project" value="UniProtKB-KW"/>
</dbReference>
<evidence type="ECO:0000313" key="15">
    <source>
        <dbReference type="Proteomes" id="UP001198374"/>
    </source>
</evidence>
<comment type="similarity">
    <text evidence="12">Belongs to the RecU family.</text>
</comment>
<dbReference type="SUPFAM" id="SSF52980">
    <property type="entry name" value="Restriction endonuclease-like"/>
    <property type="match status" value="1"/>
</dbReference>
<dbReference type="InterPro" id="IPR004612">
    <property type="entry name" value="Resolv_RecU"/>
</dbReference>
<keyword evidence="3" id="KW-0963">Cytoplasm</keyword>
<accession>A0ABS7YWG8</accession>
<keyword evidence="4" id="KW-0540">Nuclease</keyword>
<evidence type="ECO:0000256" key="10">
    <source>
        <dbReference type="ARBA" id="ARBA00023172"/>
    </source>
</evidence>
<keyword evidence="10" id="KW-0233">DNA recombination</keyword>
<keyword evidence="11" id="KW-0234">DNA repair</keyword>
<evidence type="ECO:0000256" key="5">
    <source>
        <dbReference type="ARBA" id="ARBA00022723"/>
    </source>
</evidence>
<proteinExistence type="inferred from homology"/>
<dbReference type="Pfam" id="PF03838">
    <property type="entry name" value="RecU"/>
    <property type="match status" value="1"/>
</dbReference>
<evidence type="ECO:0000313" key="14">
    <source>
        <dbReference type="EMBL" id="MCA2096082.1"/>
    </source>
</evidence>
<keyword evidence="9" id="KW-0460">Magnesium</keyword>
<evidence type="ECO:0000256" key="9">
    <source>
        <dbReference type="ARBA" id="ARBA00022842"/>
    </source>
</evidence>
<evidence type="ECO:0000256" key="6">
    <source>
        <dbReference type="ARBA" id="ARBA00022759"/>
    </source>
</evidence>
<dbReference type="InterPro" id="IPR011856">
    <property type="entry name" value="tRNA_endonuc-like_dom_sf"/>
</dbReference>
<evidence type="ECO:0000256" key="8">
    <source>
        <dbReference type="ARBA" id="ARBA00022801"/>
    </source>
</evidence>
<dbReference type="InterPro" id="IPR011335">
    <property type="entry name" value="Restrct_endonuc-II-like"/>
</dbReference>
<evidence type="ECO:0000256" key="3">
    <source>
        <dbReference type="ARBA" id="ARBA00022490"/>
    </source>
</evidence>
<evidence type="ECO:0000256" key="7">
    <source>
        <dbReference type="ARBA" id="ARBA00022763"/>
    </source>
</evidence>
<gene>
    <name evidence="14" type="ORF">LDJ82_04040</name>
</gene>
<evidence type="ECO:0000256" key="1">
    <source>
        <dbReference type="ARBA" id="ARBA00001946"/>
    </source>
</evidence>
<dbReference type="Proteomes" id="UP001198374">
    <property type="component" value="Unassembled WGS sequence"/>
</dbReference>
<keyword evidence="6" id="KW-0255">Endonuclease</keyword>
<comment type="subcellular location">
    <subcellularLocation>
        <location evidence="2">Cytoplasm</location>
    </subcellularLocation>
</comment>
<organism evidence="14 15">
    <name type="scientific">Anaerococcus degeneri</name>
    <dbReference type="NCBI Taxonomy" id="361500"/>
    <lineage>
        <taxon>Bacteria</taxon>
        <taxon>Bacillati</taxon>
        <taxon>Bacillota</taxon>
        <taxon>Tissierellia</taxon>
        <taxon>Tissierellales</taxon>
        <taxon>Peptoniphilaceae</taxon>
        <taxon>Anaerococcus</taxon>
    </lineage>
</organism>
<comment type="caution">
    <text evidence="14">The sequence shown here is derived from an EMBL/GenBank/DDBJ whole genome shotgun (WGS) entry which is preliminary data.</text>
</comment>
<keyword evidence="5" id="KW-0479">Metal-binding</keyword>
<keyword evidence="15" id="KW-1185">Reference proteome</keyword>
<sequence>MHMDNKKALEAYRNLKNNAYGHSLEQGIEYACKHYIDYGLAAVSKTPEPFRVIKKFKGGKFHGQFTARAQPDFQGTLKGGRSIIFEAKYTSTEVIKKKVITDKQAEVLDEHLKLGAIAGVCVGIKDRYFFVPWEVWRNMKEIIGKQSARADDLKRWEIPWRKGVMFLENIEDKIDG</sequence>
<evidence type="ECO:0000256" key="4">
    <source>
        <dbReference type="ARBA" id="ARBA00022722"/>
    </source>
</evidence>
<protein>
    <recommendedName>
        <fullName evidence="13">Holliday junction resolvase RecU</fullName>
    </recommendedName>
</protein>
<keyword evidence="8 14" id="KW-0378">Hydrolase</keyword>
<reference evidence="15" key="1">
    <citation type="submission" date="2023-07" db="EMBL/GenBank/DDBJ databases">
        <title>FDA dAtabase for Regulatory Grade micrObial Sequences (FDA-ARGOS): Supporting development and validation of Infectious Disease Dx tests.</title>
        <authorList>
            <person name="Sproer C."/>
            <person name="Gronow S."/>
            <person name="Severitt S."/>
            <person name="Schroder I."/>
            <person name="Tallon L."/>
            <person name="Sadzewicz L."/>
            <person name="Zhao X."/>
            <person name="Boylan J."/>
            <person name="Ott S."/>
            <person name="Bowen H."/>
            <person name="Vavikolanu K."/>
            <person name="Hazen T."/>
            <person name="Aluvathingal J."/>
            <person name="Nadendla S."/>
            <person name="Lowell S."/>
            <person name="Myers T."/>
            <person name="Yan Y."/>
        </authorList>
    </citation>
    <scope>NUCLEOTIDE SEQUENCE [LARGE SCALE GENOMIC DNA]</scope>
    <source>
        <strain evidence="15">FDAARGOS_1538</strain>
    </source>
</reference>
<dbReference type="EMBL" id="JAIWIY010000001">
    <property type="protein sequence ID" value="MCA2096082.1"/>
    <property type="molecule type" value="Genomic_DNA"/>
</dbReference>
<evidence type="ECO:0000256" key="13">
    <source>
        <dbReference type="ARBA" id="ARBA00029523"/>
    </source>
</evidence>
<comment type="cofactor">
    <cofactor evidence="1">
        <name>Mg(2+)</name>
        <dbReference type="ChEBI" id="CHEBI:18420"/>
    </cofactor>
</comment>
<evidence type="ECO:0000256" key="11">
    <source>
        <dbReference type="ARBA" id="ARBA00023204"/>
    </source>
</evidence>